<keyword evidence="15" id="KW-1185">Reference proteome</keyword>
<evidence type="ECO:0000313" key="15">
    <source>
        <dbReference type="Proteomes" id="UP000271098"/>
    </source>
</evidence>
<feature type="domain" description="Ion transport" evidence="13">
    <location>
        <begin position="1"/>
        <end position="61"/>
    </location>
</feature>
<name>A0A183EVB8_9BILA</name>
<keyword evidence="5" id="KW-0812">Transmembrane</keyword>
<dbReference type="EMBL" id="UYRT01102981">
    <property type="protein sequence ID" value="VDN43495.1"/>
    <property type="molecule type" value="Genomic_DNA"/>
</dbReference>
<evidence type="ECO:0000256" key="8">
    <source>
        <dbReference type="ARBA" id="ARBA00022989"/>
    </source>
</evidence>
<keyword evidence="7" id="KW-0851">Voltage-gated channel</keyword>
<protein>
    <submittedName>
        <fullName evidence="16">Ion_trans domain-containing protein</fullName>
    </submittedName>
</protein>
<evidence type="ECO:0000256" key="4">
    <source>
        <dbReference type="ARBA" id="ARBA00022673"/>
    </source>
</evidence>
<reference evidence="16" key="1">
    <citation type="submission" date="2016-06" db="UniProtKB">
        <authorList>
            <consortium name="WormBaseParasite"/>
        </authorList>
    </citation>
    <scope>IDENTIFICATION</scope>
</reference>
<keyword evidence="4" id="KW-0107">Calcium channel</keyword>
<keyword evidence="11" id="KW-0325">Glycoprotein</keyword>
<evidence type="ECO:0000256" key="2">
    <source>
        <dbReference type="ARBA" id="ARBA00022448"/>
    </source>
</evidence>
<organism evidence="16">
    <name type="scientific">Gongylonema pulchrum</name>
    <dbReference type="NCBI Taxonomy" id="637853"/>
    <lineage>
        <taxon>Eukaryota</taxon>
        <taxon>Metazoa</taxon>
        <taxon>Ecdysozoa</taxon>
        <taxon>Nematoda</taxon>
        <taxon>Chromadorea</taxon>
        <taxon>Rhabditida</taxon>
        <taxon>Spirurina</taxon>
        <taxon>Spiruromorpha</taxon>
        <taxon>Spiruroidea</taxon>
        <taxon>Gongylonematidae</taxon>
        <taxon>Gongylonema</taxon>
    </lineage>
</organism>
<dbReference type="InterPro" id="IPR050599">
    <property type="entry name" value="VDCC_alpha-1_subunit"/>
</dbReference>
<dbReference type="GO" id="GO:0045202">
    <property type="term" value="C:synapse"/>
    <property type="evidence" value="ECO:0007669"/>
    <property type="project" value="GOC"/>
</dbReference>
<dbReference type="SUPFAM" id="SSF81324">
    <property type="entry name" value="Voltage-gated potassium channels"/>
    <property type="match status" value="1"/>
</dbReference>
<dbReference type="AlphaFoldDB" id="A0A183EVB8"/>
<evidence type="ECO:0000256" key="6">
    <source>
        <dbReference type="ARBA" id="ARBA00022837"/>
    </source>
</evidence>
<evidence type="ECO:0000256" key="10">
    <source>
        <dbReference type="ARBA" id="ARBA00023136"/>
    </source>
</evidence>
<keyword evidence="9" id="KW-0406">Ion transport</keyword>
<dbReference type="OrthoDB" id="431720at2759"/>
<evidence type="ECO:0000256" key="1">
    <source>
        <dbReference type="ARBA" id="ARBA00004141"/>
    </source>
</evidence>
<evidence type="ECO:0000313" key="16">
    <source>
        <dbReference type="WBParaSite" id="GPUH_0002493901-mRNA-1"/>
    </source>
</evidence>
<dbReference type="WBParaSite" id="GPUH_0002493901-mRNA-1">
    <property type="protein sequence ID" value="GPUH_0002493901-mRNA-1"/>
    <property type="gene ID" value="GPUH_0002493901"/>
</dbReference>
<proteinExistence type="predicted"/>
<sequence length="121" mass="13993">MLMKLFAMGHRVYFASKFNRFDCIVIVGSAFEVIWAELKGGSFGISVLRALRLLRIFKLTSFNFPTGHPYTHFDTFPVALITVFQDLKNIFWVQFSELIAAVRKSYAKMFKISIHCIECIE</sequence>
<dbReference type="GO" id="GO:0007268">
    <property type="term" value="P:chemical synaptic transmission"/>
    <property type="evidence" value="ECO:0007669"/>
    <property type="project" value="TreeGrafter"/>
</dbReference>
<dbReference type="InterPro" id="IPR027359">
    <property type="entry name" value="Volt_channel_dom_sf"/>
</dbReference>
<evidence type="ECO:0000256" key="12">
    <source>
        <dbReference type="ARBA" id="ARBA00023303"/>
    </source>
</evidence>
<evidence type="ECO:0000256" key="9">
    <source>
        <dbReference type="ARBA" id="ARBA00023065"/>
    </source>
</evidence>
<reference evidence="14 15" key="2">
    <citation type="submission" date="2018-11" db="EMBL/GenBank/DDBJ databases">
        <authorList>
            <consortium name="Pathogen Informatics"/>
        </authorList>
    </citation>
    <scope>NUCLEOTIDE SEQUENCE [LARGE SCALE GENOMIC DNA]</scope>
</reference>
<dbReference type="PANTHER" id="PTHR45628">
    <property type="entry name" value="VOLTAGE-DEPENDENT CALCIUM CHANNEL TYPE A SUBUNIT ALPHA-1"/>
    <property type="match status" value="1"/>
</dbReference>
<keyword evidence="2" id="KW-0813">Transport</keyword>
<keyword evidence="6" id="KW-0106">Calcium</keyword>
<evidence type="ECO:0000256" key="7">
    <source>
        <dbReference type="ARBA" id="ARBA00022882"/>
    </source>
</evidence>
<dbReference type="Gene3D" id="1.20.120.350">
    <property type="entry name" value="Voltage-gated potassium channels. Chain C"/>
    <property type="match status" value="1"/>
</dbReference>
<evidence type="ECO:0000313" key="14">
    <source>
        <dbReference type="EMBL" id="VDN43495.1"/>
    </source>
</evidence>
<dbReference type="GO" id="GO:0098703">
    <property type="term" value="P:calcium ion import across plasma membrane"/>
    <property type="evidence" value="ECO:0007669"/>
    <property type="project" value="TreeGrafter"/>
</dbReference>
<gene>
    <name evidence="14" type="ORF">GPUH_LOCUS24908</name>
</gene>
<dbReference type="GO" id="GO:0005891">
    <property type="term" value="C:voltage-gated calcium channel complex"/>
    <property type="evidence" value="ECO:0007669"/>
    <property type="project" value="TreeGrafter"/>
</dbReference>
<evidence type="ECO:0000256" key="11">
    <source>
        <dbReference type="ARBA" id="ARBA00023180"/>
    </source>
</evidence>
<dbReference type="InterPro" id="IPR005821">
    <property type="entry name" value="Ion_trans_dom"/>
</dbReference>
<dbReference type="PANTHER" id="PTHR45628:SF7">
    <property type="entry name" value="VOLTAGE-DEPENDENT CALCIUM CHANNEL TYPE A SUBUNIT ALPHA-1"/>
    <property type="match status" value="1"/>
</dbReference>
<dbReference type="Pfam" id="PF00520">
    <property type="entry name" value="Ion_trans"/>
    <property type="match status" value="1"/>
</dbReference>
<keyword evidence="12" id="KW-0407">Ion channel</keyword>
<dbReference type="GO" id="GO:0008331">
    <property type="term" value="F:high voltage-gated calcium channel activity"/>
    <property type="evidence" value="ECO:0007669"/>
    <property type="project" value="TreeGrafter"/>
</dbReference>
<dbReference type="Proteomes" id="UP000271098">
    <property type="component" value="Unassembled WGS sequence"/>
</dbReference>
<evidence type="ECO:0000259" key="13">
    <source>
        <dbReference type="Pfam" id="PF00520"/>
    </source>
</evidence>
<keyword evidence="8" id="KW-1133">Transmembrane helix</keyword>
<evidence type="ECO:0000256" key="5">
    <source>
        <dbReference type="ARBA" id="ARBA00022692"/>
    </source>
</evidence>
<accession>A0A183EVB8</accession>
<keyword evidence="3" id="KW-0109">Calcium transport</keyword>
<keyword evidence="10" id="KW-0472">Membrane</keyword>
<evidence type="ECO:0000256" key="3">
    <source>
        <dbReference type="ARBA" id="ARBA00022568"/>
    </source>
</evidence>
<comment type="subcellular location">
    <subcellularLocation>
        <location evidence="1">Membrane</location>
        <topology evidence="1">Multi-pass membrane protein</topology>
    </subcellularLocation>
</comment>